<comment type="caution">
    <text evidence="1">The sequence shown here is derived from an EMBL/GenBank/DDBJ whole genome shotgun (WGS) entry which is preliminary data.</text>
</comment>
<dbReference type="RefSeq" id="XP_011133597.1">
    <property type="nucleotide sequence ID" value="XM_011135295.1"/>
</dbReference>
<reference evidence="1" key="1">
    <citation type="submission" date="2013-12" db="EMBL/GenBank/DDBJ databases">
        <authorList>
            <person name="Omoto C.K."/>
            <person name="Sibley D."/>
            <person name="Venepally P."/>
            <person name="Hadjithomas M."/>
            <person name="Karamycheva S."/>
            <person name="Brunk B."/>
            <person name="Roos D."/>
            <person name="Caler E."/>
            <person name="Lorenzi H."/>
        </authorList>
    </citation>
    <scope>NUCLEOTIDE SEQUENCE</scope>
</reference>
<keyword evidence="2" id="KW-1185">Reference proteome</keyword>
<evidence type="ECO:0000313" key="1">
    <source>
        <dbReference type="EMBL" id="EZG43148.1"/>
    </source>
</evidence>
<gene>
    <name evidence="1" type="ORF">GNI_184970</name>
</gene>
<dbReference type="Proteomes" id="UP000019763">
    <property type="component" value="Unassembled WGS sequence"/>
</dbReference>
<evidence type="ECO:0000313" key="2">
    <source>
        <dbReference type="Proteomes" id="UP000019763"/>
    </source>
</evidence>
<protein>
    <submittedName>
        <fullName evidence="1">Uncharacterized protein</fullName>
    </submittedName>
</protein>
<accession>A0A023AXG6</accession>
<proteinExistence type="predicted"/>
<dbReference type="GeneID" id="22916169"/>
<dbReference type="VEuPathDB" id="CryptoDB:GNI_184970"/>
<organism evidence="1 2">
    <name type="scientific">Gregarina niphandrodes</name>
    <name type="common">Septate eugregarine</name>
    <dbReference type="NCBI Taxonomy" id="110365"/>
    <lineage>
        <taxon>Eukaryota</taxon>
        <taxon>Sar</taxon>
        <taxon>Alveolata</taxon>
        <taxon>Apicomplexa</taxon>
        <taxon>Conoidasida</taxon>
        <taxon>Gregarinasina</taxon>
        <taxon>Eugregarinorida</taxon>
        <taxon>Gregarinidae</taxon>
        <taxon>Gregarina</taxon>
    </lineage>
</organism>
<dbReference type="EMBL" id="AFNH02001401">
    <property type="protein sequence ID" value="EZG43148.1"/>
    <property type="molecule type" value="Genomic_DNA"/>
</dbReference>
<name>A0A023AXG6_GRENI</name>
<sequence>MRGSGGFSKSVVGEGLMLAKVLSFVGDKLHLSPASGELYHGRAILVDDETQKNTPVSFVTLMPEAFAESDGKGPRVSVTSTEMFCMGTSSFERQISDEQLFYQAKRIWLDVGDKNAELLHFIVDRAVLELDADAHESGYFKNDSAIPRAHEVTDAQKGALAADIATLQSPDFARRMRSYYVGTRLHDFFSCLFAPGSPELKSKDDFMNRILHLADIKLSRLPCTWLAGSPYYQYGKTSTSPVKKSDDSKLPEDHKHFFGVGTAHLGGAIDDQTGKIAVPGNEK</sequence>
<dbReference type="AlphaFoldDB" id="A0A023AXG6"/>